<dbReference type="Proteomes" id="UP000289738">
    <property type="component" value="Chromosome A08"/>
</dbReference>
<accession>A0A445BVR5</accession>
<comment type="caution">
    <text evidence="1">The sequence shown here is derived from an EMBL/GenBank/DDBJ whole genome shotgun (WGS) entry which is preliminary data.</text>
</comment>
<keyword evidence="2" id="KW-1185">Reference proteome</keyword>
<sequence length="59" mass="6710">MEKELDAIAASAPELEIELARLQHDSTSDMRIAEETMTETTELGKLLSEMEFNVELLER</sequence>
<protein>
    <submittedName>
        <fullName evidence="1">Uncharacterized protein</fullName>
    </submittedName>
</protein>
<dbReference type="AlphaFoldDB" id="A0A445BVR5"/>
<organism evidence="1 2">
    <name type="scientific">Arachis hypogaea</name>
    <name type="common">Peanut</name>
    <dbReference type="NCBI Taxonomy" id="3818"/>
    <lineage>
        <taxon>Eukaryota</taxon>
        <taxon>Viridiplantae</taxon>
        <taxon>Streptophyta</taxon>
        <taxon>Embryophyta</taxon>
        <taxon>Tracheophyta</taxon>
        <taxon>Spermatophyta</taxon>
        <taxon>Magnoliopsida</taxon>
        <taxon>eudicotyledons</taxon>
        <taxon>Gunneridae</taxon>
        <taxon>Pentapetalae</taxon>
        <taxon>rosids</taxon>
        <taxon>fabids</taxon>
        <taxon>Fabales</taxon>
        <taxon>Fabaceae</taxon>
        <taxon>Papilionoideae</taxon>
        <taxon>50 kb inversion clade</taxon>
        <taxon>dalbergioids sensu lato</taxon>
        <taxon>Dalbergieae</taxon>
        <taxon>Pterocarpus clade</taxon>
        <taxon>Arachis</taxon>
    </lineage>
</organism>
<proteinExistence type="predicted"/>
<evidence type="ECO:0000313" key="1">
    <source>
        <dbReference type="EMBL" id="RYR42815.1"/>
    </source>
</evidence>
<name>A0A445BVR5_ARAHY</name>
<dbReference type="EMBL" id="SDMP01000008">
    <property type="protein sequence ID" value="RYR42815.1"/>
    <property type="molecule type" value="Genomic_DNA"/>
</dbReference>
<evidence type="ECO:0000313" key="2">
    <source>
        <dbReference type="Proteomes" id="UP000289738"/>
    </source>
</evidence>
<reference evidence="1 2" key="1">
    <citation type="submission" date="2019-01" db="EMBL/GenBank/DDBJ databases">
        <title>Sequencing of cultivated peanut Arachis hypogaea provides insights into genome evolution and oil improvement.</title>
        <authorList>
            <person name="Chen X."/>
        </authorList>
    </citation>
    <scope>NUCLEOTIDE SEQUENCE [LARGE SCALE GENOMIC DNA]</scope>
    <source>
        <strain evidence="2">cv. Fuhuasheng</strain>
        <tissue evidence="1">Leaves</tissue>
    </source>
</reference>
<gene>
    <name evidence="1" type="ORF">Ahy_A08g039256</name>
</gene>